<keyword evidence="11" id="KW-1185">Reference proteome</keyword>
<organism evidence="10 11">
    <name type="scientific">Imperialibacter roseus</name>
    <dbReference type="NCBI Taxonomy" id="1324217"/>
    <lineage>
        <taxon>Bacteria</taxon>
        <taxon>Pseudomonadati</taxon>
        <taxon>Bacteroidota</taxon>
        <taxon>Cytophagia</taxon>
        <taxon>Cytophagales</taxon>
        <taxon>Flammeovirgaceae</taxon>
        <taxon>Imperialibacter</taxon>
    </lineage>
</organism>
<dbReference type="Pfam" id="PF01040">
    <property type="entry name" value="UbiA"/>
    <property type="match status" value="1"/>
</dbReference>
<feature type="transmembrane region" description="Helical" evidence="8">
    <location>
        <begin position="118"/>
        <end position="136"/>
    </location>
</feature>
<keyword evidence="7 8" id="KW-0472">Membrane</keyword>
<dbReference type="PANTHER" id="PTHR13929:SF0">
    <property type="entry name" value="UBIA PRENYLTRANSFERASE DOMAIN-CONTAINING PROTEIN 1"/>
    <property type="match status" value="1"/>
</dbReference>
<comment type="function">
    <text evidence="8">Conversion of 1,4-dihydroxy-2-naphthoate (DHNA) to demethylmenaquinone (DMK).</text>
</comment>
<proteinExistence type="inferred from homology"/>
<comment type="catalytic activity">
    <reaction evidence="8">
        <text>an all-trans-polyprenyl diphosphate + 1,4-dihydroxy-2-naphthoate + H(+) = a 2-demethylmenaquinol + CO2 + diphosphate</text>
        <dbReference type="Rhea" id="RHEA:26478"/>
        <dbReference type="Rhea" id="RHEA-COMP:9563"/>
        <dbReference type="Rhea" id="RHEA-COMP:9564"/>
        <dbReference type="ChEBI" id="CHEBI:11173"/>
        <dbReference type="ChEBI" id="CHEBI:15378"/>
        <dbReference type="ChEBI" id="CHEBI:16526"/>
        <dbReference type="ChEBI" id="CHEBI:33019"/>
        <dbReference type="ChEBI" id="CHEBI:55437"/>
        <dbReference type="ChEBI" id="CHEBI:58914"/>
        <dbReference type="EC" id="2.5.1.74"/>
    </reaction>
</comment>
<evidence type="ECO:0000256" key="4">
    <source>
        <dbReference type="ARBA" id="ARBA00022679"/>
    </source>
</evidence>
<comment type="pathway">
    <text evidence="8">Quinol/quinone metabolism; menaquinone biosynthesis; menaquinol from 1,4-dihydroxy-2-naphthoate: step 1/2.</text>
</comment>
<dbReference type="RefSeq" id="WP_317490704.1">
    <property type="nucleotide sequence ID" value="NZ_CP136051.1"/>
</dbReference>
<keyword evidence="5 8" id="KW-0812">Transmembrane</keyword>
<dbReference type="CDD" id="cd13962">
    <property type="entry name" value="PT_UbiA_UBIAD1"/>
    <property type="match status" value="1"/>
</dbReference>
<evidence type="ECO:0000256" key="5">
    <source>
        <dbReference type="ARBA" id="ARBA00022692"/>
    </source>
</evidence>
<feature type="transmembrane region" description="Helical" evidence="8">
    <location>
        <begin position="37"/>
        <end position="57"/>
    </location>
</feature>
<comment type="subcellular location">
    <subcellularLocation>
        <location evidence="8">Cell membrane</location>
        <topology evidence="8">Multi-pass membrane protein</topology>
    </subcellularLocation>
    <subcellularLocation>
        <location evidence="1">Membrane</location>
        <topology evidence="1">Multi-pass membrane protein</topology>
    </subcellularLocation>
</comment>
<dbReference type="InterPro" id="IPR026046">
    <property type="entry name" value="UBIAD1"/>
</dbReference>
<dbReference type="PANTHER" id="PTHR13929">
    <property type="entry name" value="1,4-DIHYDROXY-2-NAPHTHOATE OCTAPRENYLTRANSFERASE"/>
    <property type="match status" value="1"/>
</dbReference>
<evidence type="ECO:0000313" key="11">
    <source>
        <dbReference type="Proteomes" id="UP001302349"/>
    </source>
</evidence>
<evidence type="ECO:0000256" key="3">
    <source>
        <dbReference type="ARBA" id="ARBA00022475"/>
    </source>
</evidence>
<dbReference type="EC" id="2.5.1.74" evidence="8 9"/>
<sequence>MQIKPWISAFRLRTLPLALSVIAMGSFLAAAHGQFRWSVWWLAALTTLLLQILSNLANDYGDSIHGADRGDRKGPSRAVQSGQITPSTMKRAMIVTALLSFVSGLALLWIALGSELKLLLIFLALGVLCILAAIGYTNGKRPYGYAGLGDISVLIFFGLVGVGGSYFLHTQTIDWAVVLPALSVGFFSVGVLNVNNIRDIESDKAAGKYSIPVRIGRSKAVIYHWLLLTAGLFCGAMYVLQNAGGYSSWLFLVSLPLFWKVGRGVQTIEDPMQLDPFLKMMALSTMLFVITFGIGILI</sequence>
<name>A0ABZ0ISN2_9BACT</name>
<evidence type="ECO:0000256" key="6">
    <source>
        <dbReference type="ARBA" id="ARBA00022989"/>
    </source>
</evidence>
<evidence type="ECO:0000256" key="9">
    <source>
        <dbReference type="NCBIfam" id="TIGR00751"/>
    </source>
</evidence>
<dbReference type="Gene3D" id="1.10.357.140">
    <property type="entry name" value="UbiA prenyltransferase"/>
    <property type="match status" value="1"/>
</dbReference>
<reference evidence="10 11" key="1">
    <citation type="journal article" date="2023" name="Microbiol. Resour. Announc.">
        <title>Complete Genome Sequence of Imperialibacter roseus strain P4T.</title>
        <authorList>
            <person name="Tizabi D.R."/>
            <person name="Bachvaroff T."/>
            <person name="Hill R.T."/>
        </authorList>
    </citation>
    <scope>NUCLEOTIDE SEQUENCE [LARGE SCALE GENOMIC DNA]</scope>
    <source>
        <strain evidence="10 11">P4T</strain>
    </source>
</reference>
<feature type="transmembrane region" description="Helical" evidence="8">
    <location>
        <begin position="148"/>
        <end position="169"/>
    </location>
</feature>
<feature type="transmembrane region" description="Helical" evidence="8">
    <location>
        <begin position="175"/>
        <end position="194"/>
    </location>
</feature>
<feature type="transmembrane region" description="Helical" evidence="8">
    <location>
        <begin position="277"/>
        <end position="297"/>
    </location>
</feature>
<protein>
    <recommendedName>
        <fullName evidence="8 9">1,4-dihydroxy-2-naphthoate octaprenyltransferase</fullName>
        <shortName evidence="8">DHNA-octaprenyltransferase</shortName>
        <ecNumber evidence="8 9">2.5.1.74</ecNumber>
    </recommendedName>
</protein>
<keyword evidence="2 8" id="KW-0474">Menaquinone biosynthesis</keyword>
<dbReference type="NCBIfam" id="NF004750">
    <property type="entry name" value="PRK06080.1-2"/>
    <property type="match status" value="1"/>
</dbReference>
<evidence type="ECO:0000313" key="10">
    <source>
        <dbReference type="EMBL" id="WOK08058.1"/>
    </source>
</evidence>
<dbReference type="HAMAP" id="MF_01937">
    <property type="entry name" value="MenA_1"/>
    <property type="match status" value="1"/>
</dbReference>
<dbReference type="EMBL" id="CP136051">
    <property type="protein sequence ID" value="WOK08058.1"/>
    <property type="molecule type" value="Genomic_DNA"/>
</dbReference>
<keyword evidence="6 8" id="KW-1133">Transmembrane helix</keyword>
<evidence type="ECO:0000256" key="8">
    <source>
        <dbReference type="HAMAP-Rule" id="MF_01937"/>
    </source>
</evidence>
<dbReference type="GO" id="GO:0046428">
    <property type="term" value="F:1,4-dihydroxy-2-naphthoate polyprenyltransferase activity"/>
    <property type="evidence" value="ECO:0007669"/>
    <property type="project" value="UniProtKB-EC"/>
</dbReference>
<feature type="transmembrane region" description="Helical" evidence="8">
    <location>
        <begin position="220"/>
        <end position="240"/>
    </location>
</feature>
<keyword evidence="3 8" id="KW-1003">Cell membrane</keyword>
<dbReference type="InterPro" id="IPR004657">
    <property type="entry name" value="MenA"/>
</dbReference>
<dbReference type="NCBIfam" id="TIGR00751">
    <property type="entry name" value="menA"/>
    <property type="match status" value="1"/>
</dbReference>
<dbReference type="InterPro" id="IPR000537">
    <property type="entry name" value="UbiA_prenyltransferase"/>
</dbReference>
<dbReference type="PIRSF" id="PIRSF005355">
    <property type="entry name" value="UBIAD1"/>
    <property type="match status" value="1"/>
</dbReference>
<evidence type="ECO:0000256" key="2">
    <source>
        <dbReference type="ARBA" id="ARBA00022428"/>
    </source>
</evidence>
<evidence type="ECO:0000256" key="1">
    <source>
        <dbReference type="ARBA" id="ARBA00004141"/>
    </source>
</evidence>
<comment type="similarity">
    <text evidence="8">Belongs to the MenA family. Type 1 subfamily.</text>
</comment>
<keyword evidence="4 8" id="KW-0808">Transferase</keyword>
<accession>A0ABZ0ISN2</accession>
<feature type="transmembrane region" description="Helical" evidence="8">
    <location>
        <begin position="92"/>
        <end position="112"/>
    </location>
</feature>
<dbReference type="Proteomes" id="UP001302349">
    <property type="component" value="Chromosome"/>
</dbReference>
<gene>
    <name evidence="8" type="primary">menA</name>
    <name evidence="10" type="ORF">RT717_05355</name>
</gene>
<dbReference type="Gene3D" id="1.20.120.1780">
    <property type="entry name" value="UbiA prenyltransferase"/>
    <property type="match status" value="1"/>
</dbReference>
<dbReference type="InterPro" id="IPR044878">
    <property type="entry name" value="UbiA_sf"/>
</dbReference>
<evidence type="ECO:0000256" key="7">
    <source>
        <dbReference type="ARBA" id="ARBA00023136"/>
    </source>
</evidence>
<feature type="transmembrane region" description="Helical" evidence="8">
    <location>
        <begin position="12"/>
        <end position="31"/>
    </location>
</feature>